<name>Q9REY8_CARML</name>
<reference evidence="1" key="1">
    <citation type="journal article" date="2000" name="Microbiology">
        <title>Characterization of the genetic locus responsible for production and immunity of carnobacteriocin A: the immunity gene confers cross-protection to enterocin B.</title>
        <authorList>
            <person name="Franz C.M."/>
            <person name="van Belkum M.J."/>
            <person name="Worobo R.W."/>
            <person name="Vederas J.C."/>
            <person name="Stiles M.E."/>
        </authorList>
    </citation>
    <scope>NUCLEOTIDE SEQUENCE</scope>
    <source>
        <strain evidence="1">LV17A</strain>
    </source>
</reference>
<accession>Q9REY8</accession>
<dbReference type="EMBL" id="AF207838">
    <property type="protein sequence ID" value="AAF18151.1"/>
    <property type="molecule type" value="Genomic_DNA"/>
</dbReference>
<evidence type="ECO:0000313" key="1">
    <source>
        <dbReference type="EMBL" id="AAF18151.1"/>
    </source>
</evidence>
<sequence length="38" mass="4538">MIKAFFYFLNLLPNIGMNSAFTNVKTFENQDFMNIYCH</sequence>
<proteinExistence type="predicted"/>
<organism evidence="1">
    <name type="scientific">Carnobacterium maltaromaticum</name>
    <name type="common">Carnobacterium piscicola</name>
    <dbReference type="NCBI Taxonomy" id="2751"/>
    <lineage>
        <taxon>Bacteria</taxon>
        <taxon>Bacillati</taxon>
        <taxon>Bacillota</taxon>
        <taxon>Bacilli</taxon>
        <taxon>Lactobacillales</taxon>
        <taxon>Carnobacteriaceae</taxon>
        <taxon>Carnobacterium</taxon>
    </lineage>
</organism>
<dbReference type="AlphaFoldDB" id="Q9REY8"/>
<protein>
    <submittedName>
        <fullName evidence="1">Uncharacterized protein</fullName>
    </submittedName>
</protein>